<dbReference type="RefSeq" id="WP_025362970.1">
    <property type="nucleotide sequence ID" value="NZ_CP006681.1"/>
</dbReference>
<dbReference type="OrthoDB" id="387656at2"/>
<proteinExistence type="predicted"/>
<gene>
    <name evidence="1" type="ORF">SCULI_v1c03900</name>
</gene>
<dbReference type="Proteomes" id="UP000019267">
    <property type="component" value="Chromosome"/>
</dbReference>
<dbReference type="InterPro" id="IPR030893">
    <property type="entry name" value="Mollicu_LP"/>
</dbReference>
<name>W6A6Y4_9MOLU</name>
<dbReference type="PATRIC" id="fig|1276246.3.peg.389"/>
<evidence type="ECO:0000313" key="1">
    <source>
        <dbReference type="EMBL" id="AHI52731.1"/>
    </source>
</evidence>
<accession>W6A6Y4</accession>
<dbReference type="PROSITE" id="PS51257">
    <property type="entry name" value="PROKAR_LIPOPROTEIN"/>
    <property type="match status" value="1"/>
</dbReference>
<protein>
    <recommendedName>
        <fullName evidence="3">MOLPALP family lipoprotein</fullName>
    </recommendedName>
</protein>
<evidence type="ECO:0000313" key="2">
    <source>
        <dbReference type="Proteomes" id="UP000019267"/>
    </source>
</evidence>
<dbReference type="AlphaFoldDB" id="W6A6Y4"/>
<dbReference type="KEGG" id="scq:SCULI_v1c03900"/>
<reference evidence="1 2" key="1">
    <citation type="journal article" date="2014" name="Genome Biol. Evol.">
        <title>Molecular evolution of the substrate utilization strategies and putative virulence factors in mosquito-associated Spiroplasma species.</title>
        <authorList>
            <person name="Chang T.H."/>
            <person name="Lo W.S."/>
            <person name="Ku C."/>
            <person name="Chen L.L."/>
            <person name="Kuo C.H."/>
        </authorList>
    </citation>
    <scope>NUCLEOTIDE SEQUENCE [LARGE SCALE GENOMIC DNA]</scope>
    <source>
        <strain evidence="1">AES-1</strain>
    </source>
</reference>
<sequence length="775" mass="87040">MKKLLGILSAMTISISGVSVTSCSLVNYEKEYIKNKVKSIVDVSNVALRAGIINDASGINVDYLSQIIDGSRMVDMLEDYQGQPQTKVGDLRSTFFNQTYDRNLFTSLNENSNLDLSKSLDPNTQYDSTLSTLSIVLAALKSIGGVKPSLAGTLETVLPLLTGSISEDIDVNIDINISDEIIDIIQVILNVLGDSQLGELLVSVFFDVNYIKFNKINTKYIKDFTNKLISSGFLNKLLSSSFPKVLETYINNAMFRDYAGEGELTFAKIEHSSIIRFTNLLIDLSGEPQENKKSNWDSVDKNFINKNLTNALKKLITQPDNINFSALINAIPDIFYIIGSLMIKIGVLDFTAITPKDSDHLFDDTKNNIDYIKDFNNQKFESDFEYKKMIKNLQLALNPDEENGYNLQKILILSLFSNKSGFKAFPEKKPLLGWLPWLITQTNAAGIDSFLGALITSLGNIILDLIPDVPELAKPFSGNVSSLLTMVIETLILNKPLTGIPSLIEFVNSLGININLNLTNPDELKKPFNGIWNKDSHLLTDLTGIKIKDQLLNLSNILSITLIDNKTISKILEDYYKALEQFDPKDYWNNQLSVGLKSLNNLNFKEEITLYNKNNEIQTNFINAIIKLSNNKSLGIKTKDEDKILYGTKGAMYLLGYDASTTSFMEGSLFKILENAFDDTGVSNIIYSINDGLKNVSDSKNEFIATKLMPYINRNNFTYKISNYDNITSTDNLGTIDYKIIYKDPFTDKKYTYLVKLVETQDKKFWNLNSIKKQS</sequence>
<evidence type="ECO:0008006" key="3">
    <source>
        <dbReference type="Google" id="ProtNLM"/>
    </source>
</evidence>
<dbReference type="HOGENOM" id="CLU_349802_0_0_14"/>
<organism evidence="1 2">
    <name type="scientific">Spiroplasma culicicola AES-1</name>
    <dbReference type="NCBI Taxonomy" id="1276246"/>
    <lineage>
        <taxon>Bacteria</taxon>
        <taxon>Bacillati</taxon>
        <taxon>Mycoplasmatota</taxon>
        <taxon>Mollicutes</taxon>
        <taxon>Entomoplasmatales</taxon>
        <taxon>Spiroplasmataceae</taxon>
        <taxon>Spiroplasma</taxon>
    </lineage>
</organism>
<dbReference type="EMBL" id="CP006681">
    <property type="protein sequence ID" value="AHI52731.1"/>
    <property type="molecule type" value="Genomic_DNA"/>
</dbReference>
<keyword evidence="2" id="KW-1185">Reference proteome</keyword>
<dbReference type="NCBIfam" id="TIGR04547">
    <property type="entry name" value="Mollicu_LP"/>
    <property type="match status" value="1"/>
</dbReference>